<keyword evidence="1" id="KW-0812">Transmembrane</keyword>
<proteinExistence type="predicted"/>
<dbReference type="OrthoDB" id="3765294at2"/>
<accession>A0A420ETZ0</accession>
<dbReference type="AlphaFoldDB" id="A0A420ETZ0"/>
<keyword evidence="1" id="KW-1133">Transmembrane helix</keyword>
<evidence type="ECO:0000313" key="3">
    <source>
        <dbReference type="Proteomes" id="UP000285744"/>
    </source>
</evidence>
<dbReference type="Proteomes" id="UP000285744">
    <property type="component" value="Unassembled WGS sequence"/>
</dbReference>
<protein>
    <recommendedName>
        <fullName evidence="4">Phage tail tape measure protein</fullName>
    </recommendedName>
</protein>
<organism evidence="2 3">
    <name type="scientific">Micromonospora globbae</name>
    <dbReference type="NCBI Taxonomy" id="1894969"/>
    <lineage>
        <taxon>Bacteria</taxon>
        <taxon>Bacillati</taxon>
        <taxon>Actinomycetota</taxon>
        <taxon>Actinomycetes</taxon>
        <taxon>Micromonosporales</taxon>
        <taxon>Micromonosporaceae</taxon>
        <taxon>Micromonospora</taxon>
    </lineage>
</organism>
<comment type="caution">
    <text evidence="2">The sequence shown here is derived from an EMBL/GenBank/DDBJ whole genome shotgun (WGS) entry which is preliminary data.</text>
</comment>
<keyword evidence="1" id="KW-0472">Membrane</keyword>
<evidence type="ECO:0008006" key="4">
    <source>
        <dbReference type="Google" id="ProtNLM"/>
    </source>
</evidence>
<evidence type="ECO:0000256" key="1">
    <source>
        <dbReference type="SAM" id="Phobius"/>
    </source>
</evidence>
<name>A0A420ETZ0_9ACTN</name>
<feature type="transmembrane region" description="Helical" evidence="1">
    <location>
        <begin position="155"/>
        <end position="174"/>
    </location>
</feature>
<evidence type="ECO:0000313" key="2">
    <source>
        <dbReference type="EMBL" id="RKF24141.1"/>
    </source>
</evidence>
<reference evidence="2 3" key="1">
    <citation type="journal article" date="2018" name="Int. J. Syst. Evol. Microbiol.">
        <title>Micromonospora globbae sp. nov., an endophytic actinomycete isolated from roots of Globba winitii C. H. Wright.</title>
        <authorList>
            <person name="Kuncharoen N."/>
            <person name="Pittayakhajonwut P."/>
            <person name="Tanasupawat S."/>
        </authorList>
    </citation>
    <scope>NUCLEOTIDE SEQUENCE [LARGE SCALE GENOMIC DNA]</scope>
    <source>
        <strain evidence="2 3">WPS1-2</strain>
    </source>
</reference>
<dbReference type="RefSeq" id="WP_120331591.1">
    <property type="nucleotide sequence ID" value="NZ_RAQQ01000027.1"/>
</dbReference>
<gene>
    <name evidence="2" type="ORF">D7I43_28065</name>
</gene>
<sequence length="350" mass="36933">MAKPQVTLTFAGDSAKLESAFDRVGQAAQDMGRDVGEASNSFDRVGEASDTVDTRAMGFRDTLTGLQDGFAGLKQATSGDLGFESLLLLGFGVGDLASGMTNFLVPATKSAVEWLGKTKVGTLATAAAQKVAAAGSKVWAGAQWLLNAALTANPIGLVVIAIAALVAIVVLIATKTDWFQRLWSWVWSKIGDPVKAAWDWIKKVTTKAFDWYISLPGKIWNAFKKIGGYISAPFRSAFNLVAKAWNNTIGRLSWSVPDWVPGIGGRSIGAPQLPTFHSGGTVPGRPGENVLAVLRAGERVSSPSASGGGGVTVLRIDSTDRRVGELLIELLRPAIDRKGGLQLALGTRRA</sequence>
<dbReference type="EMBL" id="RAQQ01000027">
    <property type="protein sequence ID" value="RKF24141.1"/>
    <property type="molecule type" value="Genomic_DNA"/>
</dbReference>